<comment type="caution">
    <text evidence="3">The sequence shown here is derived from an EMBL/GenBank/DDBJ whole genome shotgun (WGS) entry which is preliminary data.</text>
</comment>
<dbReference type="AlphaFoldDB" id="A0A2G2WRJ9"/>
<reference evidence="4" key="2">
    <citation type="journal article" date="2017" name="J. Anim. Genet.">
        <title>Multiple reference genome sequences of hot pepper reveal the massive evolution of plant disease resistance genes by retroduplication.</title>
        <authorList>
            <person name="Kim S."/>
            <person name="Park J."/>
            <person name="Yeom S.-I."/>
            <person name="Kim Y.-M."/>
            <person name="Seo E."/>
            <person name="Kim K.-T."/>
            <person name="Kim M.-S."/>
            <person name="Lee J.M."/>
            <person name="Cheong K."/>
            <person name="Shin H.-S."/>
            <person name="Kim S.-B."/>
            <person name="Han K."/>
            <person name="Lee J."/>
            <person name="Park M."/>
            <person name="Lee H.-A."/>
            <person name="Lee H.-Y."/>
            <person name="Lee Y."/>
            <person name="Oh S."/>
            <person name="Lee J.H."/>
            <person name="Choi E."/>
            <person name="Choi E."/>
            <person name="Lee S.E."/>
            <person name="Jeon J."/>
            <person name="Kim H."/>
            <person name="Choi G."/>
            <person name="Song H."/>
            <person name="Lee J."/>
            <person name="Lee S.-C."/>
            <person name="Kwon J.-K."/>
            <person name="Lee H.-Y."/>
            <person name="Koo N."/>
            <person name="Hong Y."/>
            <person name="Kim R.W."/>
            <person name="Kang W.-H."/>
            <person name="Huh J.H."/>
            <person name="Kang B.-C."/>
            <person name="Yang T.-J."/>
            <person name="Lee Y.-H."/>
            <person name="Bennetzen J.L."/>
            <person name="Choi D."/>
        </authorList>
    </citation>
    <scope>NUCLEOTIDE SEQUENCE [LARGE SCALE GENOMIC DNA]</scope>
    <source>
        <strain evidence="4">cv. PBC81</strain>
    </source>
</reference>
<evidence type="ECO:0000256" key="1">
    <source>
        <dbReference type="ARBA" id="ARBA00009995"/>
    </source>
</evidence>
<dbReference type="InterPro" id="IPR058980">
    <property type="entry name" value="Glyco_transf_N"/>
</dbReference>
<evidence type="ECO:0000313" key="4">
    <source>
        <dbReference type="Proteomes" id="UP000224567"/>
    </source>
</evidence>
<evidence type="ECO:0000313" key="3">
    <source>
        <dbReference type="EMBL" id="PHT47863.1"/>
    </source>
</evidence>
<dbReference type="EMBL" id="MLFT02000005">
    <property type="protein sequence ID" value="PHT47863.1"/>
    <property type="molecule type" value="Genomic_DNA"/>
</dbReference>
<dbReference type="OrthoDB" id="1278362at2759"/>
<dbReference type="STRING" id="33114.A0A2G2WRJ9"/>
<sequence>MYMDVLIASPQRNSSKLDLLIILPIMCFKVRFGLSATPFWSGLSGMVGSAMRNHQARIRANALNPSYIEKFHFHDLPAPEFASPPPDFNSLSKFPAHLQPSWDSKFPAHLQPSWDAYMLLHVPIASFLCDISSKAR</sequence>
<proteinExistence type="inferred from homology"/>
<accession>A0A2G2WRJ9</accession>
<comment type="similarity">
    <text evidence="1">Belongs to the UDP-glycosyltransferase family.</text>
</comment>
<feature type="domain" description="Glycosyltransferase N-terminal" evidence="2">
    <location>
        <begin position="47"/>
        <end position="104"/>
    </location>
</feature>
<protein>
    <recommendedName>
        <fullName evidence="2">Glycosyltransferase N-terminal domain-containing protein</fullName>
    </recommendedName>
</protein>
<organism evidence="3 4">
    <name type="scientific">Capsicum baccatum</name>
    <name type="common">Peruvian pepper</name>
    <dbReference type="NCBI Taxonomy" id="33114"/>
    <lineage>
        <taxon>Eukaryota</taxon>
        <taxon>Viridiplantae</taxon>
        <taxon>Streptophyta</taxon>
        <taxon>Embryophyta</taxon>
        <taxon>Tracheophyta</taxon>
        <taxon>Spermatophyta</taxon>
        <taxon>Magnoliopsida</taxon>
        <taxon>eudicotyledons</taxon>
        <taxon>Gunneridae</taxon>
        <taxon>Pentapetalae</taxon>
        <taxon>asterids</taxon>
        <taxon>lamiids</taxon>
        <taxon>Solanales</taxon>
        <taxon>Solanaceae</taxon>
        <taxon>Solanoideae</taxon>
        <taxon>Capsiceae</taxon>
        <taxon>Capsicum</taxon>
    </lineage>
</organism>
<gene>
    <name evidence="3" type="ORF">CQW23_12071</name>
</gene>
<name>A0A2G2WRJ9_CAPBA</name>
<evidence type="ECO:0000259" key="2">
    <source>
        <dbReference type="Pfam" id="PF26168"/>
    </source>
</evidence>
<reference evidence="3 4" key="1">
    <citation type="journal article" date="2017" name="Genome Biol.">
        <title>New reference genome sequences of hot pepper reveal the massive evolution of plant disease-resistance genes by retroduplication.</title>
        <authorList>
            <person name="Kim S."/>
            <person name="Park J."/>
            <person name="Yeom S.I."/>
            <person name="Kim Y.M."/>
            <person name="Seo E."/>
            <person name="Kim K.T."/>
            <person name="Kim M.S."/>
            <person name="Lee J.M."/>
            <person name="Cheong K."/>
            <person name="Shin H.S."/>
            <person name="Kim S.B."/>
            <person name="Han K."/>
            <person name="Lee J."/>
            <person name="Park M."/>
            <person name="Lee H.A."/>
            <person name="Lee H.Y."/>
            <person name="Lee Y."/>
            <person name="Oh S."/>
            <person name="Lee J.H."/>
            <person name="Choi E."/>
            <person name="Choi E."/>
            <person name="Lee S.E."/>
            <person name="Jeon J."/>
            <person name="Kim H."/>
            <person name="Choi G."/>
            <person name="Song H."/>
            <person name="Lee J."/>
            <person name="Lee S.C."/>
            <person name="Kwon J.K."/>
            <person name="Lee H.Y."/>
            <person name="Koo N."/>
            <person name="Hong Y."/>
            <person name="Kim R.W."/>
            <person name="Kang W.H."/>
            <person name="Huh J.H."/>
            <person name="Kang B.C."/>
            <person name="Yang T.J."/>
            <person name="Lee Y.H."/>
            <person name="Bennetzen J.L."/>
            <person name="Choi D."/>
        </authorList>
    </citation>
    <scope>NUCLEOTIDE SEQUENCE [LARGE SCALE GENOMIC DNA]</scope>
    <source>
        <strain evidence="4">cv. PBC81</strain>
    </source>
</reference>
<keyword evidence="4" id="KW-1185">Reference proteome</keyword>
<dbReference type="Proteomes" id="UP000224567">
    <property type="component" value="Unassembled WGS sequence"/>
</dbReference>
<dbReference type="Pfam" id="PF26168">
    <property type="entry name" value="Glyco_transf_N"/>
    <property type="match status" value="1"/>
</dbReference>